<feature type="domain" description="MoaF-like" evidence="1">
    <location>
        <begin position="12"/>
        <end position="103"/>
    </location>
</feature>
<evidence type="ECO:0000313" key="2">
    <source>
        <dbReference type="EMBL" id="CAH2397123.1"/>
    </source>
</evidence>
<dbReference type="EMBL" id="CAKXZT010000072">
    <property type="protein sequence ID" value="CAH2397123.1"/>
    <property type="molecule type" value="Genomic_DNA"/>
</dbReference>
<protein>
    <recommendedName>
        <fullName evidence="1">MoaF-like domain-containing protein</fullName>
    </recommendedName>
</protein>
<gene>
    <name evidence="2" type="ORF">MES5069_1630013</name>
</gene>
<name>A0ABN8JGG8_9HYPH</name>
<dbReference type="InterPro" id="IPR012674">
    <property type="entry name" value="Calycin"/>
</dbReference>
<dbReference type="RefSeq" id="WP_254017114.1">
    <property type="nucleotide sequence ID" value="NZ_CAKXZT010000072.1"/>
</dbReference>
<sequence>MTATKGASLTLIGETFDCAFGAFVPRLTVLSSKELRVQATIGATKIDEMVQSDLTAIRPGVFIMSWTEQSGNFVVQVQDHENKVVHNYARLADGQIFCAQGAIQPVPAV</sequence>
<accession>A0ABN8JGG8</accession>
<evidence type="ECO:0000259" key="1">
    <source>
        <dbReference type="Pfam" id="PF22036"/>
    </source>
</evidence>
<keyword evidence="3" id="KW-1185">Reference proteome</keyword>
<dbReference type="Proteomes" id="UP001153050">
    <property type="component" value="Unassembled WGS sequence"/>
</dbReference>
<organism evidence="2 3">
    <name type="scientific">Mesorhizobium escarrei</name>
    <dbReference type="NCBI Taxonomy" id="666018"/>
    <lineage>
        <taxon>Bacteria</taxon>
        <taxon>Pseudomonadati</taxon>
        <taxon>Pseudomonadota</taxon>
        <taxon>Alphaproteobacteria</taxon>
        <taxon>Hyphomicrobiales</taxon>
        <taxon>Phyllobacteriaceae</taxon>
        <taxon>Mesorhizobium</taxon>
    </lineage>
</organism>
<dbReference type="InterPro" id="IPR053892">
    <property type="entry name" value="MoaF-like"/>
</dbReference>
<evidence type="ECO:0000313" key="3">
    <source>
        <dbReference type="Proteomes" id="UP001153050"/>
    </source>
</evidence>
<proteinExistence type="predicted"/>
<dbReference type="Pfam" id="PF22036">
    <property type="entry name" value="MoaF_like"/>
    <property type="match status" value="1"/>
</dbReference>
<dbReference type="Gene3D" id="2.40.128.20">
    <property type="match status" value="1"/>
</dbReference>
<reference evidence="2 3" key="1">
    <citation type="submission" date="2022-03" db="EMBL/GenBank/DDBJ databases">
        <authorList>
            <person name="Brunel B."/>
        </authorList>
    </citation>
    <scope>NUCLEOTIDE SEQUENCE [LARGE SCALE GENOMIC DNA]</scope>
    <source>
        <strain evidence="2">STM5069sample</strain>
    </source>
</reference>
<comment type="caution">
    <text evidence="2">The sequence shown here is derived from an EMBL/GenBank/DDBJ whole genome shotgun (WGS) entry which is preliminary data.</text>
</comment>